<dbReference type="GO" id="GO:0008270">
    <property type="term" value="F:zinc ion binding"/>
    <property type="evidence" value="ECO:0007669"/>
    <property type="project" value="UniProtKB-KW"/>
</dbReference>
<keyword evidence="1" id="KW-0479">Metal-binding</keyword>
<dbReference type="OrthoDB" id="8062037at2759"/>
<dbReference type="PROSITE" id="PS50089">
    <property type="entry name" value="ZF_RING_2"/>
    <property type="match status" value="1"/>
</dbReference>
<dbReference type="EMBL" id="BRXY01000452">
    <property type="protein sequence ID" value="GMH95891.1"/>
    <property type="molecule type" value="Genomic_DNA"/>
</dbReference>
<name>A0A9W7BR26_9STRA</name>
<dbReference type="InterPro" id="IPR011016">
    <property type="entry name" value="Znf_RING-CH"/>
</dbReference>
<feature type="region of interest" description="Disordered" evidence="5">
    <location>
        <begin position="383"/>
        <end position="425"/>
    </location>
</feature>
<feature type="transmembrane region" description="Helical" evidence="6">
    <location>
        <begin position="219"/>
        <end position="239"/>
    </location>
</feature>
<feature type="compositionally biased region" description="Polar residues" evidence="5">
    <location>
        <begin position="390"/>
        <end position="425"/>
    </location>
</feature>
<reference evidence="9" key="1">
    <citation type="journal article" date="2023" name="Commun. Biol.">
        <title>Genome analysis of Parmales, the sister group of diatoms, reveals the evolutionary specialization of diatoms from phago-mixotrophs to photoautotrophs.</title>
        <authorList>
            <person name="Ban H."/>
            <person name="Sato S."/>
            <person name="Yoshikawa S."/>
            <person name="Yamada K."/>
            <person name="Nakamura Y."/>
            <person name="Ichinomiya M."/>
            <person name="Sato N."/>
            <person name="Blanc-Mathieu R."/>
            <person name="Endo H."/>
            <person name="Kuwata A."/>
            <person name="Ogata H."/>
        </authorList>
    </citation>
    <scope>NUCLEOTIDE SEQUENCE [LARGE SCALE GENOMIC DNA]</scope>
    <source>
        <strain evidence="9">NIES 3701</strain>
    </source>
</reference>
<evidence type="ECO:0000256" key="5">
    <source>
        <dbReference type="SAM" id="MobiDB-lite"/>
    </source>
</evidence>
<dbReference type="AlphaFoldDB" id="A0A9W7BR26"/>
<feature type="region of interest" description="Disordered" evidence="5">
    <location>
        <begin position="1"/>
        <end position="46"/>
    </location>
</feature>
<dbReference type="Gene3D" id="3.30.40.10">
    <property type="entry name" value="Zinc/RING finger domain, C3HC4 (zinc finger)"/>
    <property type="match status" value="1"/>
</dbReference>
<keyword evidence="3" id="KW-0862">Zinc</keyword>
<evidence type="ECO:0000256" key="3">
    <source>
        <dbReference type="ARBA" id="ARBA00022833"/>
    </source>
</evidence>
<evidence type="ECO:0000259" key="7">
    <source>
        <dbReference type="PROSITE" id="PS50089"/>
    </source>
</evidence>
<feature type="compositionally biased region" description="Low complexity" evidence="5">
    <location>
        <begin position="28"/>
        <end position="42"/>
    </location>
</feature>
<dbReference type="InterPro" id="IPR013083">
    <property type="entry name" value="Znf_RING/FYVE/PHD"/>
</dbReference>
<evidence type="ECO:0000313" key="8">
    <source>
        <dbReference type="EMBL" id="GMH95891.1"/>
    </source>
</evidence>
<feature type="compositionally biased region" description="Polar residues" evidence="5">
    <location>
        <begin position="1"/>
        <end position="10"/>
    </location>
</feature>
<gene>
    <name evidence="8" type="ORF">TrST_g3404</name>
</gene>
<dbReference type="SUPFAM" id="SSF57850">
    <property type="entry name" value="RING/U-box"/>
    <property type="match status" value="1"/>
</dbReference>
<feature type="transmembrane region" description="Helical" evidence="6">
    <location>
        <begin position="139"/>
        <end position="164"/>
    </location>
</feature>
<dbReference type="Proteomes" id="UP001165085">
    <property type="component" value="Unassembled WGS sequence"/>
</dbReference>
<keyword evidence="6" id="KW-1133">Transmembrane helix</keyword>
<sequence>MSDVESSSHTVDNDEGTVEGSPMTSGRSTVSQDSLTSSSNNTASPSEISLNVASHAANSNRVYSFNINSSTPPLLPPTPGTTTTTTSQTQTPTPTNQPPPNQHPPRPVTPNPLSSPTSRPPAPPGVPTPSEVLTNRLRVFFGLITCLIIPTATTLFSLLIWMLISVRNEHEYECDQPLKAYAYLALIVAVYTPQHRKIKKFGFGYDRERDGPRRPRNVLLFDRAYQVCFLLYSILGIVWVQNSETCHETAPQLYKSTLTFVICQTILLVLLLLPLMCVPCIFIYLLRSGVLFANPNGAHGRTMGLEKSLFEQLPIIKFNPELFDNETHPTECCICMVDFDTTDDDKGIIKTPCSHVFHKECLATWLKNHRHCPLCRKDLGLGPEPDSPAPNETTPVNSTPNSAAVIDNSGTMYNTVPPSDPVQNV</sequence>
<feature type="compositionally biased region" description="Pro residues" evidence="5">
    <location>
        <begin position="95"/>
        <end position="110"/>
    </location>
</feature>
<keyword evidence="9" id="KW-1185">Reference proteome</keyword>
<feature type="region of interest" description="Disordered" evidence="5">
    <location>
        <begin position="67"/>
        <end position="129"/>
    </location>
</feature>
<accession>A0A9W7BR26</accession>
<dbReference type="PANTHER" id="PTHR14155">
    <property type="entry name" value="RING FINGER DOMAIN-CONTAINING"/>
    <property type="match status" value="1"/>
</dbReference>
<evidence type="ECO:0000313" key="9">
    <source>
        <dbReference type="Proteomes" id="UP001165085"/>
    </source>
</evidence>
<organism evidence="8 9">
    <name type="scientific">Triparma strigata</name>
    <dbReference type="NCBI Taxonomy" id="1606541"/>
    <lineage>
        <taxon>Eukaryota</taxon>
        <taxon>Sar</taxon>
        <taxon>Stramenopiles</taxon>
        <taxon>Ochrophyta</taxon>
        <taxon>Bolidophyceae</taxon>
        <taxon>Parmales</taxon>
        <taxon>Triparmaceae</taxon>
        <taxon>Triparma</taxon>
    </lineage>
</organism>
<evidence type="ECO:0000256" key="6">
    <source>
        <dbReference type="SAM" id="Phobius"/>
    </source>
</evidence>
<dbReference type="SMART" id="SM00744">
    <property type="entry name" value="RINGv"/>
    <property type="match status" value="1"/>
</dbReference>
<evidence type="ECO:0000256" key="4">
    <source>
        <dbReference type="PROSITE-ProRule" id="PRU00175"/>
    </source>
</evidence>
<proteinExistence type="predicted"/>
<feature type="compositionally biased region" description="Low complexity" evidence="5">
    <location>
        <begin position="80"/>
        <end position="94"/>
    </location>
</feature>
<dbReference type="InterPro" id="IPR053238">
    <property type="entry name" value="RING-H2_zinc_finger"/>
</dbReference>
<dbReference type="PANTHER" id="PTHR14155:SF627">
    <property type="entry name" value="OS06G0192800 PROTEIN"/>
    <property type="match status" value="1"/>
</dbReference>
<comment type="caution">
    <text evidence="8">The sequence shown here is derived from an EMBL/GenBank/DDBJ whole genome shotgun (WGS) entry which is preliminary data.</text>
</comment>
<feature type="domain" description="RING-type" evidence="7">
    <location>
        <begin position="332"/>
        <end position="376"/>
    </location>
</feature>
<keyword evidence="2 4" id="KW-0863">Zinc-finger</keyword>
<dbReference type="SMART" id="SM00184">
    <property type="entry name" value="RING"/>
    <property type="match status" value="1"/>
</dbReference>
<keyword evidence="6" id="KW-0812">Transmembrane</keyword>
<feature type="transmembrane region" description="Helical" evidence="6">
    <location>
        <begin position="259"/>
        <end position="286"/>
    </location>
</feature>
<dbReference type="InterPro" id="IPR001841">
    <property type="entry name" value="Znf_RING"/>
</dbReference>
<dbReference type="Pfam" id="PF13639">
    <property type="entry name" value="zf-RING_2"/>
    <property type="match status" value="1"/>
</dbReference>
<protein>
    <recommendedName>
        <fullName evidence="7">RING-type domain-containing protein</fullName>
    </recommendedName>
</protein>
<evidence type="ECO:0000256" key="1">
    <source>
        <dbReference type="ARBA" id="ARBA00022723"/>
    </source>
</evidence>
<evidence type="ECO:0000256" key="2">
    <source>
        <dbReference type="ARBA" id="ARBA00022771"/>
    </source>
</evidence>
<keyword evidence="6" id="KW-0472">Membrane</keyword>
<feature type="compositionally biased region" description="Pro residues" evidence="5">
    <location>
        <begin position="118"/>
        <end position="127"/>
    </location>
</feature>